<gene>
    <name evidence="3" type="ORF">E3N84_11835</name>
</gene>
<dbReference type="InterPro" id="IPR000253">
    <property type="entry name" value="FHA_dom"/>
</dbReference>
<dbReference type="EMBL" id="SOFI01000003">
    <property type="protein sequence ID" value="TFB80655.1"/>
    <property type="molecule type" value="Genomic_DNA"/>
</dbReference>
<feature type="compositionally biased region" description="Acidic residues" evidence="2">
    <location>
        <begin position="169"/>
        <end position="180"/>
    </location>
</feature>
<dbReference type="Pfam" id="PF00498">
    <property type="entry name" value="FHA"/>
    <property type="match status" value="1"/>
</dbReference>
<evidence type="ECO:0000256" key="2">
    <source>
        <dbReference type="SAM" id="MobiDB-lite"/>
    </source>
</evidence>
<keyword evidence="1" id="KW-0597">Phosphoprotein</keyword>
<proteinExistence type="predicted"/>
<dbReference type="OrthoDB" id="3254248at2"/>
<evidence type="ECO:0000313" key="3">
    <source>
        <dbReference type="EMBL" id="TFB80655.1"/>
    </source>
</evidence>
<dbReference type="SUPFAM" id="SSF49879">
    <property type="entry name" value="SMAD/FHA domain"/>
    <property type="match status" value="1"/>
</dbReference>
<dbReference type="PROSITE" id="PS50006">
    <property type="entry name" value="FHA_DOMAIN"/>
    <property type="match status" value="1"/>
</dbReference>
<accession>A0A4R8VD46</accession>
<feature type="region of interest" description="Disordered" evidence="2">
    <location>
        <begin position="115"/>
        <end position="188"/>
    </location>
</feature>
<feature type="compositionally biased region" description="Acidic residues" evidence="2">
    <location>
        <begin position="130"/>
        <end position="141"/>
    </location>
</feature>
<reference evidence="3 4" key="1">
    <citation type="submission" date="2019-03" db="EMBL/GenBank/DDBJ databases">
        <title>Genomics of glacier-inhabiting Cryobacterium strains.</title>
        <authorList>
            <person name="Liu Q."/>
            <person name="Xin Y.-H."/>
        </authorList>
    </citation>
    <scope>NUCLEOTIDE SEQUENCE [LARGE SCALE GENOMIC DNA]</scope>
    <source>
        <strain evidence="3 4">CGMCC 1.10440</strain>
    </source>
</reference>
<name>A0A4R8VD46_9MICO</name>
<protein>
    <submittedName>
        <fullName evidence="3">FHA domain-containing protein</fullName>
    </submittedName>
</protein>
<evidence type="ECO:0000256" key="1">
    <source>
        <dbReference type="ARBA" id="ARBA00022553"/>
    </source>
</evidence>
<dbReference type="Pfam" id="PF12773">
    <property type="entry name" value="DZR"/>
    <property type="match status" value="1"/>
</dbReference>
<dbReference type="RefSeq" id="WP_104096508.1">
    <property type="nucleotide sequence ID" value="NZ_JACHBP010000001.1"/>
</dbReference>
<dbReference type="AlphaFoldDB" id="A0A4R8VD46"/>
<evidence type="ECO:0000313" key="4">
    <source>
        <dbReference type="Proteomes" id="UP000298488"/>
    </source>
</evidence>
<sequence length="299" mass="31895">MTCRYCGTTLPPGAMFCGECGRAVTTPAAPAAQSMIPSPLTRSVAEPEPWMNASAGGSASIVCEQCGAPVLPDDIFCGECGFVVRAAAPGAGPLGNDRPGDDRPRDTNSVERLEEVAGDDPAGPEHQESPAEEASPDEDIPVEASPVENSPDDDSPVEASPVEASPVDDSPDEDSPDEDIEPTRIVSRPIEGERFVLQFSTGESFTVYGSGLVGRSPRPEPGEFFDQLVRVVDSSRSVSKTHLEFGQDGGSFWVKDRFSGNGTIVREPDSAPIRCHPDRRYRLVRGSRVDLGEQFFIVS</sequence>
<keyword evidence="4" id="KW-1185">Reference proteome</keyword>
<dbReference type="InterPro" id="IPR008984">
    <property type="entry name" value="SMAD_FHA_dom_sf"/>
</dbReference>
<dbReference type="Proteomes" id="UP000298488">
    <property type="component" value="Unassembled WGS sequence"/>
</dbReference>
<comment type="caution">
    <text evidence="3">The sequence shown here is derived from an EMBL/GenBank/DDBJ whole genome shotgun (WGS) entry which is preliminary data.</text>
</comment>
<dbReference type="Gene3D" id="2.60.200.20">
    <property type="match status" value="1"/>
</dbReference>
<organism evidence="3 4">
    <name type="scientific">Terrimesophilobacter mesophilus</name>
    <dbReference type="NCBI Taxonomy" id="433647"/>
    <lineage>
        <taxon>Bacteria</taxon>
        <taxon>Bacillati</taxon>
        <taxon>Actinomycetota</taxon>
        <taxon>Actinomycetes</taxon>
        <taxon>Micrococcales</taxon>
        <taxon>Microbacteriaceae</taxon>
        <taxon>Terrimesophilobacter</taxon>
    </lineage>
</organism>
<dbReference type="InterPro" id="IPR025874">
    <property type="entry name" value="DZR"/>
</dbReference>